<dbReference type="HOGENOM" id="CLU_1154327_0_0_2"/>
<dbReference type="Pfam" id="PF09876">
    <property type="entry name" value="DUF2103"/>
    <property type="match status" value="1"/>
</dbReference>
<proteinExistence type="predicted"/>
<evidence type="ECO:0000313" key="1">
    <source>
        <dbReference type="EMBL" id="AIG97301.1"/>
    </source>
</evidence>
<dbReference type="InterPro" id="IPR018664">
    <property type="entry name" value="DUF2103_metal-binding"/>
</dbReference>
<reference evidence="1 2" key="1">
    <citation type="submission" date="2013-07" db="EMBL/GenBank/DDBJ databases">
        <title>Genome of Archaeoglobus fulgidus.</title>
        <authorList>
            <person name="Fiebig A."/>
            <person name="Birkeland N.-K."/>
        </authorList>
    </citation>
    <scope>NUCLEOTIDE SEQUENCE [LARGE SCALE GENOMIC DNA]</scope>
    <source>
        <strain evidence="1 2">DSM 8774</strain>
    </source>
</reference>
<dbReference type="KEGG" id="afg:AFULGI_00004930"/>
<dbReference type="Proteomes" id="UP000028501">
    <property type="component" value="Chromosome"/>
</dbReference>
<name>A0A075WBE2_ARCFL</name>
<dbReference type="AlphaFoldDB" id="A0A075WBE2"/>
<gene>
    <name evidence="1" type="ORF">AFULGI_00004930</name>
</gene>
<accession>A0A075WBE2</accession>
<dbReference type="GeneID" id="24794025"/>
<sequence length="245" mass="27482">MLQRLICECGAELSSCAAFCLNCGRRHAVGCGVYVSESRVFVRIFGERDFEEFSIKRYDEDVSIRNLYEILAERIYSYRVESIVVSGESEELIDEALERLRSALYPFDVSVSDAFDSPQSFFERLERVLRLEKELKTVKIPPEEKIHGSHSTIIGGREGYKLILSLAKSPYVKKVVPGVIEGNATSIGGGVKLKLTRSDEKGNVRALLIDGSSVQQVYVITTASSREEGEEVLKLLSVYVRDLQE</sequence>
<organism evidence="1 2">
    <name type="scientific">Archaeoglobus fulgidus DSM 8774</name>
    <dbReference type="NCBI Taxonomy" id="1344584"/>
    <lineage>
        <taxon>Archaea</taxon>
        <taxon>Methanobacteriati</taxon>
        <taxon>Methanobacteriota</taxon>
        <taxon>Archaeoglobi</taxon>
        <taxon>Archaeoglobales</taxon>
        <taxon>Archaeoglobaceae</taxon>
        <taxon>Archaeoglobus</taxon>
    </lineage>
</organism>
<protein>
    <submittedName>
        <fullName evidence="1">Putative metal-binding protein</fullName>
    </submittedName>
</protein>
<dbReference type="EMBL" id="CP006577">
    <property type="protein sequence ID" value="AIG97301.1"/>
    <property type="molecule type" value="Genomic_DNA"/>
</dbReference>
<dbReference type="RefSeq" id="WP_231487581.1">
    <property type="nucleotide sequence ID" value="NZ_CP006577.1"/>
</dbReference>
<evidence type="ECO:0000313" key="2">
    <source>
        <dbReference type="Proteomes" id="UP000028501"/>
    </source>
</evidence>